<dbReference type="InParanoid" id="E2B0V8"/>
<dbReference type="PANTHER" id="PTHR10730:SF53">
    <property type="entry name" value="GLYCOSYLTRANSFERASE 25 FAMILY MEMBER"/>
    <property type="match status" value="1"/>
</dbReference>
<keyword evidence="2" id="KW-0328">Glycosyltransferase</keyword>
<dbReference type="FunCoup" id="E2B0V8">
    <property type="interactions" value="305"/>
</dbReference>
<dbReference type="OMA" id="VCNDEIY"/>
<dbReference type="AlphaFoldDB" id="E2B0V8"/>
<dbReference type="InterPro" id="IPR050757">
    <property type="entry name" value="Collagen_mod_GT25"/>
</dbReference>
<evidence type="ECO:0000256" key="2">
    <source>
        <dbReference type="ARBA" id="ARBA00022676"/>
    </source>
</evidence>
<dbReference type="GO" id="GO:0050211">
    <property type="term" value="F:procollagen galactosyltransferase activity"/>
    <property type="evidence" value="ECO:0007669"/>
    <property type="project" value="TreeGrafter"/>
</dbReference>
<comment type="similarity">
    <text evidence="1">Belongs to the glycosyltransferase 25 family.</text>
</comment>
<evidence type="ECO:0000313" key="4">
    <source>
        <dbReference type="EMBL" id="EFN60661.1"/>
    </source>
</evidence>
<sequence>MILGKYHLIYFAVNLAWFSTCDIISKEPTVLIAILVRNKAHTLPYFLSLLERQDYPKKRICLWIRSDHNVDRSIEILNKWIGLEGKKYHCLNIQLNATSTRFEDERTFADWSPRRFAHVIDLREQALNYAREIWADFIFMLDADVFLTNSSTMRDLVLKGQTVVAPLLRSDGMYSNFWAGITAEYYYVRTDLYEPILFREKTGCHNVPMVHSAVLIDLRRYDSDRLTYKAEKLIAYNGPEDDIITFAVGANKSNIPLFVCNDEVYGFVMVPLENEETITEDMQRLTNTKVEILAFNDYLPLSDDLREFVIYPKKDTLGLNHIYMINLVRRPERRRRMHRLFDELGIRAEIIDAVDGR</sequence>
<accession>E2B0V8</accession>
<dbReference type="InterPro" id="IPR029044">
    <property type="entry name" value="Nucleotide-diphossugar_trans"/>
</dbReference>
<proteinExistence type="inferred from homology"/>
<evidence type="ECO:0000256" key="1">
    <source>
        <dbReference type="ARBA" id="ARBA00006721"/>
    </source>
</evidence>
<gene>
    <name evidence="4" type="ORF">EAG_14879</name>
</gene>
<evidence type="ECO:0000256" key="3">
    <source>
        <dbReference type="ARBA" id="ARBA00022679"/>
    </source>
</evidence>
<dbReference type="STRING" id="104421.E2B0V8"/>
<keyword evidence="5" id="KW-1185">Reference proteome</keyword>
<name>E2B0V8_CAMFO</name>
<organism evidence="5">
    <name type="scientific">Camponotus floridanus</name>
    <name type="common">Florida carpenter ant</name>
    <dbReference type="NCBI Taxonomy" id="104421"/>
    <lineage>
        <taxon>Eukaryota</taxon>
        <taxon>Metazoa</taxon>
        <taxon>Ecdysozoa</taxon>
        <taxon>Arthropoda</taxon>
        <taxon>Hexapoda</taxon>
        <taxon>Insecta</taxon>
        <taxon>Pterygota</taxon>
        <taxon>Neoptera</taxon>
        <taxon>Endopterygota</taxon>
        <taxon>Hymenoptera</taxon>
        <taxon>Apocrita</taxon>
        <taxon>Aculeata</taxon>
        <taxon>Formicoidea</taxon>
        <taxon>Formicidae</taxon>
        <taxon>Formicinae</taxon>
        <taxon>Camponotus</taxon>
    </lineage>
</organism>
<dbReference type="Proteomes" id="UP000000311">
    <property type="component" value="Unassembled WGS sequence"/>
</dbReference>
<dbReference type="PANTHER" id="PTHR10730">
    <property type="entry name" value="PROCOLLAGEN-LYSINE,2-OXOGLUTARATE 5-DIOXYGENASE/GLYCOSYLTRANSFERASE 25 FAMILY MEMBER"/>
    <property type="match status" value="1"/>
</dbReference>
<dbReference type="SUPFAM" id="SSF53448">
    <property type="entry name" value="Nucleotide-diphospho-sugar transferases"/>
    <property type="match status" value="1"/>
</dbReference>
<evidence type="ECO:0000313" key="5">
    <source>
        <dbReference type="Proteomes" id="UP000000311"/>
    </source>
</evidence>
<dbReference type="OrthoDB" id="47375at2759"/>
<dbReference type="Gene3D" id="3.90.550.10">
    <property type="entry name" value="Spore Coat Polysaccharide Biosynthesis Protein SpsA, Chain A"/>
    <property type="match status" value="1"/>
</dbReference>
<reference evidence="4 5" key="1">
    <citation type="journal article" date="2010" name="Science">
        <title>Genomic comparison of the ants Camponotus floridanus and Harpegnathos saltator.</title>
        <authorList>
            <person name="Bonasio R."/>
            <person name="Zhang G."/>
            <person name="Ye C."/>
            <person name="Mutti N.S."/>
            <person name="Fang X."/>
            <person name="Qin N."/>
            <person name="Donahue G."/>
            <person name="Yang P."/>
            <person name="Li Q."/>
            <person name="Li C."/>
            <person name="Zhang P."/>
            <person name="Huang Z."/>
            <person name="Berger S.L."/>
            <person name="Reinberg D."/>
            <person name="Wang J."/>
            <person name="Liebig J."/>
        </authorList>
    </citation>
    <scope>NUCLEOTIDE SEQUENCE [LARGE SCALE GENOMIC DNA]</scope>
    <source>
        <strain evidence="5">C129</strain>
    </source>
</reference>
<dbReference type="EMBL" id="GL444701">
    <property type="protein sequence ID" value="EFN60661.1"/>
    <property type="molecule type" value="Genomic_DNA"/>
</dbReference>
<protein>
    <submittedName>
        <fullName evidence="4">Glycosyltransferase 25 family member</fullName>
    </submittedName>
</protein>
<keyword evidence="3 4" id="KW-0808">Transferase</keyword>